<reference evidence="13 14" key="1">
    <citation type="submission" date="2015-01" db="EMBL/GenBank/DDBJ databases">
        <title>The Genome Sequence of Exophiala spinifera CBS89968.</title>
        <authorList>
            <consortium name="The Broad Institute Genomics Platform"/>
            <person name="Cuomo C."/>
            <person name="de Hoog S."/>
            <person name="Gorbushina A."/>
            <person name="Stielow B."/>
            <person name="Teixiera M."/>
            <person name="Abouelleil A."/>
            <person name="Chapman S.B."/>
            <person name="Priest M."/>
            <person name="Young S.K."/>
            <person name="Wortman J."/>
            <person name="Nusbaum C."/>
            <person name="Birren B."/>
        </authorList>
    </citation>
    <scope>NUCLEOTIDE SEQUENCE [LARGE SCALE GENOMIC DNA]</scope>
    <source>
        <strain evidence="13 14">CBS 89968</strain>
    </source>
</reference>
<dbReference type="InterPro" id="IPR028009">
    <property type="entry name" value="ESCO_Acetyltransf_dom"/>
</dbReference>
<feature type="compositionally biased region" description="Basic residues" evidence="10">
    <location>
        <begin position="144"/>
        <end position="155"/>
    </location>
</feature>
<dbReference type="Proteomes" id="UP000053328">
    <property type="component" value="Unassembled WGS sequence"/>
</dbReference>
<feature type="domain" description="N-acetyltransferase ESCO zinc-finger" evidence="11">
    <location>
        <begin position="226"/>
        <end position="264"/>
    </location>
</feature>
<feature type="compositionally biased region" description="Basic and acidic residues" evidence="10">
    <location>
        <begin position="32"/>
        <end position="46"/>
    </location>
</feature>
<feature type="compositionally biased region" description="Polar residues" evidence="10">
    <location>
        <begin position="83"/>
        <end position="100"/>
    </location>
</feature>
<evidence type="ECO:0000259" key="11">
    <source>
        <dbReference type="Pfam" id="PF13878"/>
    </source>
</evidence>
<keyword evidence="9" id="KW-0012">Acyltransferase</keyword>
<sequence>MSPVVYPYTVTNSYKGGLFMRTYSRNVRRAWDGEDYRPPKRPRLEDAWNAPSFTSGGYNENATLKPIDLEDSLERAIRETSVAALSSSPSRKNSTVFSAESQEDELGSSTITPPSSPPPVLQLTPPRIKVHKPNFTAIDKARKEKKALKMAKRKREAQSLAPVLTVAEPTRQDSEPLSEIFNSSARAQSSQPSNRDASERHEGDQESSITRPVARPSLPKQQDLVQTVLDLGQPTGPTTCPQCQMSYVPTSSEDNQLHHMFHHRDSSGIELGKPFLKSAMRWCYQVAHIPGSVVVVDRKLALPARRTVQKVLSIVNKELGSVDIKEEDLWSQRALEGERNDDHTRKCDRYKAFLHVIEDKCVGICLAERITQAHRVLPNETATSETMALNDHHHFRPTVGPATPAATEFNGEEADQPFTKPQVPTPIASPTASGPSSSISISEKSHPAVVGVSRIWTSRAFRHKGIANNLLECVMSQFIYGMEIEPHQVAFSQPTESGAALARAWFGTDDGWAVYREE</sequence>
<evidence type="ECO:0000313" key="14">
    <source>
        <dbReference type="Proteomes" id="UP000053328"/>
    </source>
</evidence>
<evidence type="ECO:0000256" key="9">
    <source>
        <dbReference type="ARBA" id="ARBA00023315"/>
    </source>
</evidence>
<dbReference type="GO" id="GO:0000785">
    <property type="term" value="C:chromatin"/>
    <property type="evidence" value="ECO:0007669"/>
    <property type="project" value="TreeGrafter"/>
</dbReference>
<dbReference type="PANTHER" id="PTHR45884">
    <property type="entry name" value="N-ACETYLTRANSFERASE ECO"/>
    <property type="match status" value="1"/>
</dbReference>
<evidence type="ECO:0000256" key="5">
    <source>
        <dbReference type="ARBA" id="ARBA00022771"/>
    </source>
</evidence>
<dbReference type="STRING" id="91928.A0A0D2BHQ1"/>
<keyword evidence="7" id="KW-0539">Nucleus</keyword>
<evidence type="ECO:0000256" key="7">
    <source>
        <dbReference type="ARBA" id="ARBA00023242"/>
    </source>
</evidence>
<dbReference type="EMBL" id="KN847499">
    <property type="protein sequence ID" value="KIW10904.1"/>
    <property type="molecule type" value="Genomic_DNA"/>
</dbReference>
<keyword evidence="14" id="KW-1185">Reference proteome</keyword>
<gene>
    <name evidence="13" type="ORF">PV08_10203</name>
</gene>
<feature type="region of interest" description="Disordered" evidence="10">
    <location>
        <begin position="144"/>
        <end position="220"/>
    </location>
</feature>
<keyword evidence="8" id="KW-0131">Cell cycle</keyword>
<evidence type="ECO:0000256" key="6">
    <source>
        <dbReference type="ARBA" id="ARBA00022833"/>
    </source>
</evidence>
<name>A0A0D2BHQ1_9EURO</name>
<evidence type="ECO:0000256" key="2">
    <source>
        <dbReference type="ARBA" id="ARBA00005816"/>
    </source>
</evidence>
<evidence type="ECO:0000256" key="8">
    <source>
        <dbReference type="ARBA" id="ARBA00023306"/>
    </source>
</evidence>
<protein>
    <recommendedName>
        <fullName evidence="15">N-acetyltransferase domain-containing protein</fullName>
    </recommendedName>
</protein>
<dbReference type="GO" id="GO:0005634">
    <property type="term" value="C:nucleus"/>
    <property type="evidence" value="ECO:0007669"/>
    <property type="project" value="UniProtKB-SubCell"/>
</dbReference>
<feature type="region of interest" description="Disordered" evidence="10">
    <location>
        <begin position="82"/>
        <end position="126"/>
    </location>
</feature>
<dbReference type="OrthoDB" id="428854at2759"/>
<dbReference type="PANTHER" id="PTHR45884:SF2">
    <property type="entry name" value="N-ACETYLTRANSFERASE ECO"/>
    <property type="match status" value="1"/>
</dbReference>
<keyword evidence="5" id="KW-0863">Zinc-finger</keyword>
<dbReference type="Pfam" id="PF13880">
    <property type="entry name" value="Acetyltransf_13"/>
    <property type="match status" value="1"/>
</dbReference>
<evidence type="ECO:0008006" key="15">
    <source>
        <dbReference type="Google" id="ProtNLM"/>
    </source>
</evidence>
<dbReference type="AlphaFoldDB" id="A0A0D2BHQ1"/>
<comment type="similarity">
    <text evidence="2">Belongs to the acetyltransferase family. ECO subfamily.</text>
</comment>
<organism evidence="13 14">
    <name type="scientific">Exophiala spinifera</name>
    <dbReference type="NCBI Taxonomy" id="91928"/>
    <lineage>
        <taxon>Eukaryota</taxon>
        <taxon>Fungi</taxon>
        <taxon>Dikarya</taxon>
        <taxon>Ascomycota</taxon>
        <taxon>Pezizomycotina</taxon>
        <taxon>Eurotiomycetes</taxon>
        <taxon>Chaetothyriomycetidae</taxon>
        <taxon>Chaetothyriales</taxon>
        <taxon>Herpotrichiellaceae</taxon>
        <taxon>Exophiala</taxon>
    </lineage>
</organism>
<dbReference type="InterPro" id="IPR028005">
    <property type="entry name" value="AcTrfase_ESCO_Znf_dom"/>
</dbReference>
<keyword evidence="4" id="KW-0479">Metal-binding</keyword>
<evidence type="ECO:0000256" key="1">
    <source>
        <dbReference type="ARBA" id="ARBA00004123"/>
    </source>
</evidence>
<dbReference type="Pfam" id="PF13878">
    <property type="entry name" value="zf-C2H2_3"/>
    <property type="match status" value="1"/>
</dbReference>
<accession>A0A0D2BHQ1</accession>
<evidence type="ECO:0000313" key="13">
    <source>
        <dbReference type="EMBL" id="KIW10904.1"/>
    </source>
</evidence>
<dbReference type="GO" id="GO:0061733">
    <property type="term" value="F:protein-lysine-acetyltransferase activity"/>
    <property type="evidence" value="ECO:0007669"/>
    <property type="project" value="TreeGrafter"/>
</dbReference>
<evidence type="ECO:0000256" key="4">
    <source>
        <dbReference type="ARBA" id="ARBA00022723"/>
    </source>
</evidence>
<evidence type="ECO:0000256" key="10">
    <source>
        <dbReference type="SAM" id="MobiDB-lite"/>
    </source>
</evidence>
<dbReference type="GeneID" id="27337286"/>
<dbReference type="GO" id="GO:0008270">
    <property type="term" value="F:zinc ion binding"/>
    <property type="evidence" value="ECO:0007669"/>
    <property type="project" value="UniProtKB-KW"/>
</dbReference>
<dbReference type="HOGENOM" id="CLU_039183_2_2_1"/>
<feature type="domain" description="N-acetyltransferase ESCO acetyl-transferase" evidence="12">
    <location>
        <begin position="446"/>
        <end position="515"/>
    </location>
</feature>
<keyword evidence="3" id="KW-0808">Transferase</keyword>
<dbReference type="RefSeq" id="XP_016231120.1">
    <property type="nucleotide sequence ID" value="XM_016384518.1"/>
</dbReference>
<feature type="compositionally biased region" description="Polar residues" evidence="10">
    <location>
        <begin position="180"/>
        <end position="195"/>
    </location>
</feature>
<comment type="subcellular location">
    <subcellularLocation>
        <location evidence="1">Nucleus</location>
    </subcellularLocation>
</comment>
<dbReference type="GO" id="GO:0007064">
    <property type="term" value="P:mitotic sister chromatid cohesion"/>
    <property type="evidence" value="ECO:0007669"/>
    <property type="project" value="TreeGrafter"/>
</dbReference>
<evidence type="ECO:0000256" key="3">
    <source>
        <dbReference type="ARBA" id="ARBA00022679"/>
    </source>
</evidence>
<proteinExistence type="inferred from homology"/>
<dbReference type="VEuPathDB" id="FungiDB:PV08_10203"/>
<evidence type="ECO:0000259" key="12">
    <source>
        <dbReference type="Pfam" id="PF13880"/>
    </source>
</evidence>
<feature type="region of interest" description="Disordered" evidence="10">
    <location>
        <begin position="32"/>
        <end position="52"/>
    </location>
</feature>
<keyword evidence="6" id="KW-0862">Zinc</keyword>